<dbReference type="Proteomes" id="UP000596660">
    <property type="component" value="Unplaced"/>
</dbReference>
<keyword evidence="1" id="KW-0521">NADP</keyword>
<evidence type="ECO:0000259" key="4">
    <source>
        <dbReference type="Pfam" id="PF01370"/>
    </source>
</evidence>
<dbReference type="FunFam" id="3.40.50.720:FF:001290">
    <property type="entry name" value="Os02g0811600 protein"/>
    <property type="match status" value="1"/>
</dbReference>
<evidence type="ECO:0000313" key="6">
    <source>
        <dbReference type="Proteomes" id="UP000596660"/>
    </source>
</evidence>
<proteinExistence type="inferred from homology"/>
<dbReference type="OMA" id="IDERSWS"/>
<dbReference type="InterPro" id="IPR001509">
    <property type="entry name" value="Epimerase_deHydtase"/>
</dbReference>
<dbReference type="Gramene" id="AUR62000779-RA">
    <property type="protein sequence ID" value="AUR62000779-RA:cds"/>
    <property type="gene ID" value="AUR62000779"/>
</dbReference>
<dbReference type="FunFam" id="3.40.50.720:FF:000085">
    <property type="entry name" value="Dihydroflavonol reductase"/>
    <property type="match status" value="1"/>
</dbReference>
<dbReference type="PANTHER" id="PTHR10366">
    <property type="entry name" value="NAD DEPENDENT EPIMERASE/DEHYDRATASE"/>
    <property type="match status" value="1"/>
</dbReference>
<dbReference type="GO" id="GO:0016616">
    <property type="term" value="F:oxidoreductase activity, acting on the CH-OH group of donors, NAD or NADP as acceptor"/>
    <property type="evidence" value="ECO:0007669"/>
    <property type="project" value="TreeGrafter"/>
</dbReference>
<organism evidence="5 6">
    <name type="scientific">Chenopodium quinoa</name>
    <name type="common">Quinoa</name>
    <dbReference type="NCBI Taxonomy" id="63459"/>
    <lineage>
        <taxon>Eukaryota</taxon>
        <taxon>Viridiplantae</taxon>
        <taxon>Streptophyta</taxon>
        <taxon>Embryophyta</taxon>
        <taxon>Tracheophyta</taxon>
        <taxon>Spermatophyta</taxon>
        <taxon>Magnoliopsida</taxon>
        <taxon>eudicotyledons</taxon>
        <taxon>Gunneridae</taxon>
        <taxon>Pentapetalae</taxon>
        <taxon>Caryophyllales</taxon>
        <taxon>Chenopodiaceae</taxon>
        <taxon>Chenopodioideae</taxon>
        <taxon>Atripliceae</taxon>
        <taxon>Chenopodium</taxon>
    </lineage>
</organism>
<evidence type="ECO:0000313" key="5">
    <source>
        <dbReference type="EnsemblPlants" id="AUR62000779-RA:cds"/>
    </source>
</evidence>
<evidence type="ECO:0000256" key="2">
    <source>
        <dbReference type="ARBA" id="ARBA00023002"/>
    </source>
</evidence>
<dbReference type="SUPFAM" id="SSF51735">
    <property type="entry name" value="NAD(P)-binding Rossmann-fold domains"/>
    <property type="match status" value="2"/>
</dbReference>
<dbReference type="Pfam" id="PF01370">
    <property type="entry name" value="Epimerase"/>
    <property type="match status" value="2"/>
</dbReference>
<reference evidence="5" key="2">
    <citation type="submission" date="2021-03" db="UniProtKB">
        <authorList>
            <consortium name="EnsemblPlants"/>
        </authorList>
    </citation>
    <scope>IDENTIFICATION</scope>
</reference>
<dbReference type="AlphaFoldDB" id="A0A803KP23"/>
<dbReference type="InterPro" id="IPR050425">
    <property type="entry name" value="NAD(P)_dehydrat-like"/>
</dbReference>
<accession>A0A803KP23</accession>
<feature type="domain" description="NAD-dependent epimerase/dehydratase" evidence="4">
    <location>
        <begin position="8"/>
        <end position="246"/>
    </location>
</feature>
<dbReference type="CDD" id="cd08958">
    <property type="entry name" value="FR_SDR_e"/>
    <property type="match status" value="2"/>
</dbReference>
<dbReference type="EnsemblPlants" id="AUR62000779-RA">
    <property type="protein sequence ID" value="AUR62000779-RA:cds"/>
    <property type="gene ID" value="AUR62000779"/>
</dbReference>
<dbReference type="Gene3D" id="3.40.50.720">
    <property type="entry name" value="NAD(P)-binding Rossmann-like Domain"/>
    <property type="match status" value="2"/>
</dbReference>
<keyword evidence="2" id="KW-0560">Oxidoreductase</keyword>
<evidence type="ECO:0000256" key="3">
    <source>
        <dbReference type="ARBA" id="ARBA00023445"/>
    </source>
</evidence>
<protein>
    <recommendedName>
        <fullName evidence="4">NAD-dependent epimerase/dehydratase domain-containing protein</fullName>
    </recommendedName>
</protein>
<sequence length="576" mass="63135">MSGHGQVVCVTGAAGFIASWIVKLLLHRGYTVHATVRNPNDQTKVEHLLGLEGAKERLHLFKANLIEEGSFDSAISGCHGVFHTASPVLFAVTDPQADVLDPAIKGTLNVLASCKKFSSVRRMVLTSSIAAVLFTGKPRAPEVVVDESWFSDPEFCKESSMMWYTISKTLAEGTAWKFAKENGIDMVSMNPGMVIGPMLQLTLNSSVAPILNLINGAKTYPNATYGYVHVKDVATAHILAFEIPSASGRYVLVETVAHYSEVVRILQELYPSLSLPDKCADDKPFGPTYQMIKQRLNICWGYQVLKKDLHLFKANLLKEGSFDSAISGCHGVFHTASPVPIVVNDPQADLLDPAIKGTLNVLTSCTKFSSIRRVVLTSSMSAVVWTGKPPEVVIDESWFSDPEFCKETNMVPMSYTLSKTLAEDTAWKFAKENGINMISMNPGMVIGPMLQPIVNTSVAHLPNIINGAKTYPNASFGYVHVKDVATAHILAFEVPSASGRYNLVDTVVHYSELMKIIQELYPSLPLPDKCADDKPFATTYQVSKEKVKSLGIDYMPFKVTLKETIENLKEKGFASF</sequence>
<dbReference type="PANTHER" id="PTHR10366:SF852">
    <property type="entry name" value="CINNAMOYL-COA REDUCTASE CAD2"/>
    <property type="match status" value="1"/>
</dbReference>
<name>A0A803KP23_CHEQI</name>
<feature type="domain" description="NAD-dependent epimerase/dehydratase" evidence="4">
    <location>
        <begin position="307"/>
        <end position="502"/>
    </location>
</feature>
<evidence type="ECO:0000256" key="1">
    <source>
        <dbReference type="ARBA" id="ARBA00022857"/>
    </source>
</evidence>
<comment type="similarity">
    <text evidence="3">Belongs to the NAD(P)-dependent epimerase/dehydratase family. Dihydroflavonol-4-reductase subfamily.</text>
</comment>
<reference evidence="5" key="1">
    <citation type="journal article" date="2017" name="Nature">
        <title>The genome of Chenopodium quinoa.</title>
        <authorList>
            <person name="Jarvis D.E."/>
            <person name="Ho Y.S."/>
            <person name="Lightfoot D.J."/>
            <person name="Schmoeckel S.M."/>
            <person name="Li B."/>
            <person name="Borm T.J.A."/>
            <person name="Ohyanagi H."/>
            <person name="Mineta K."/>
            <person name="Michell C.T."/>
            <person name="Saber N."/>
            <person name="Kharbatia N.M."/>
            <person name="Rupper R.R."/>
            <person name="Sharp A.R."/>
            <person name="Dally N."/>
            <person name="Boughton B.A."/>
            <person name="Woo Y.H."/>
            <person name="Gao G."/>
            <person name="Schijlen E.G.W.M."/>
            <person name="Guo X."/>
            <person name="Momin A.A."/>
            <person name="Negrao S."/>
            <person name="Al-Babili S."/>
            <person name="Gehring C."/>
            <person name="Roessner U."/>
            <person name="Jung C."/>
            <person name="Murphy K."/>
            <person name="Arold S.T."/>
            <person name="Gojobori T."/>
            <person name="van der Linden C.G."/>
            <person name="van Loo E.N."/>
            <person name="Jellen E.N."/>
            <person name="Maughan P.J."/>
            <person name="Tester M."/>
        </authorList>
    </citation>
    <scope>NUCLEOTIDE SEQUENCE [LARGE SCALE GENOMIC DNA]</scope>
    <source>
        <strain evidence="5">cv. PI 614886</strain>
    </source>
</reference>
<dbReference type="InterPro" id="IPR036291">
    <property type="entry name" value="NAD(P)-bd_dom_sf"/>
</dbReference>
<keyword evidence="6" id="KW-1185">Reference proteome</keyword>